<sequence>MTADLSALNGSAKPESEEQVEKKPQHVEEEEEDHEEEGEEEVHEGAGANAKKKKKKKKPKKKKVGLKQTEPPTIGITKLFPDGVYPEGELQEYKDDNAWRTTSEEKRYDERMAMEDAETTYADVRRGAEVHRQVRQYARKMIRPGMTTTEIADLIENGTRALVEGDGIEAGVGFPTGLSLNNCAAHYTPNAGDTTVLQNGDIMKVDIGVHVKGRIVDSAFTLSWNPDYEKLLEAVQAATNTGIREAGIDVRLGELAGYIQETMESYEVEIGGKTYPVKPIENLSGHSIKRYQIHGGGKSICLVKNDDQTKMEEGEYFAIETFGSTGRGRVVESGEVSHYAKAADAPHVPLRLTSAKSLLKTINKNFGTIPFCRRYLDRAGESKYLLALNHLVAQGVVHDYPPLCDARGAMTAQFEHTILLRPTRKEVVSRGEDY</sequence>
<proteinExistence type="predicted"/>
<organism evidence="1 2">
    <name type="scientific">Irpex rosettiformis</name>
    <dbReference type="NCBI Taxonomy" id="378272"/>
    <lineage>
        <taxon>Eukaryota</taxon>
        <taxon>Fungi</taxon>
        <taxon>Dikarya</taxon>
        <taxon>Basidiomycota</taxon>
        <taxon>Agaricomycotina</taxon>
        <taxon>Agaricomycetes</taxon>
        <taxon>Polyporales</taxon>
        <taxon>Irpicaceae</taxon>
        <taxon>Irpex</taxon>
    </lineage>
</organism>
<keyword evidence="1" id="KW-0378">Hydrolase</keyword>
<evidence type="ECO:0000313" key="1">
    <source>
        <dbReference type="EMBL" id="KAI0094479.1"/>
    </source>
</evidence>
<evidence type="ECO:0000313" key="2">
    <source>
        <dbReference type="Proteomes" id="UP001055072"/>
    </source>
</evidence>
<keyword evidence="2" id="KW-1185">Reference proteome</keyword>
<dbReference type="Proteomes" id="UP001055072">
    <property type="component" value="Unassembled WGS sequence"/>
</dbReference>
<reference evidence="1" key="1">
    <citation type="journal article" date="2021" name="Environ. Microbiol.">
        <title>Gene family expansions and transcriptome signatures uncover fungal adaptations to wood decay.</title>
        <authorList>
            <person name="Hage H."/>
            <person name="Miyauchi S."/>
            <person name="Viragh M."/>
            <person name="Drula E."/>
            <person name="Min B."/>
            <person name="Chaduli D."/>
            <person name="Navarro D."/>
            <person name="Favel A."/>
            <person name="Norest M."/>
            <person name="Lesage-Meessen L."/>
            <person name="Balint B."/>
            <person name="Merenyi Z."/>
            <person name="de Eugenio L."/>
            <person name="Morin E."/>
            <person name="Martinez A.T."/>
            <person name="Baldrian P."/>
            <person name="Stursova M."/>
            <person name="Martinez M.J."/>
            <person name="Novotny C."/>
            <person name="Magnuson J.K."/>
            <person name="Spatafora J.W."/>
            <person name="Maurice S."/>
            <person name="Pangilinan J."/>
            <person name="Andreopoulos W."/>
            <person name="LaButti K."/>
            <person name="Hundley H."/>
            <person name="Na H."/>
            <person name="Kuo A."/>
            <person name="Barry K."/>
            <person name="Lipzen A."/>
            <person name="Henrissat B."/>
            <person name="Riley R."/>
            <person name="Ahrendt S."/>
            <person name="Nagy L.G."/>
            <person name="Grigoriev I.V."/>
            <person name="Martin F."/>
            <person name="Rosso M.N."/>
        </authorList>
    </citation>
    <scope>NUCLEOTIDE SEQUENCE</scope>
    <source>
        <strain evidence="1">CBS 384.51</strain>
    </source>
</reference>
<accession>A0ACB8UK89</accession>
<keyword evidence="1" id="KW-0645">Protease</keyword>
<gene>
    <name evidence="1" type="ORF">BDY19DRAFT_879803</name>
</gene>
<keyword evidence="1" id="KW-0031">Aminopeptidase</keyword>
<name>A0ACB8UK89_9APHY</name>
<comment type="caution">
    <text evidence="1">The sequence shown here is derived from an EMBL/GenBank/DDBJ whole genome shotgun (WGS) entry which is preliminary data.</text>
</comment>
<dbReference type="EMBL" id="MU274900">
    <property type="protein sequence ID" value="KAI0094479.1"/>
    <property type="molecule type" value="Genomic_DNA"/>
</dbReference>
<protein>
    <submittedName>
        <fullName evidence="1">Peptidase M24A, methionine aminopeptidase</fullName>
    </submittedName>
</protein>